<accession>G3FZ89</accession>
<evidence type="ECO:0000313" key="1">
    <source>
        <dbReference type="EMBL" id="AEP04099.1"/>
    </source>
</evidence>
<dbReference type="EMBL" id="JF764793">
    <property type="protein sequence ID" value="AEP04099.1"/>
    <property type="molecule type" value="Genomic_DNA"/>
</dbReference>
<name>G3FZ89_KLEPN</name>
<proteinExistence type="predicted"/>
<dbReference type="InterPro" id="IPR009734">
    <property type="entry name" value="Myoviridae_GpU"/>
</dbReference>
<organism evidence="1">
    <name type="scientific">Klebsiella pneumoniae subsp. pneumoniae</name>
    <dbReference type="NCBI Taxonomy" id="72407"/>
    <lineage>
        <taxon>Bacteria</taxon>
        <taxon>Pseudomonadati</taxon>
        <taxon>Pseudomonadota</taxon>
        <taxon>Gammaproteobacteria</taxon>
        <taxon>Enterobacterales</taxon>
        <taxon>Enterobacteriaceae</taxon>
        <taxon>Klebsiella/Raoultella group</taxon>
        <taxon>Klebsiella</taxon>
        <taxon>Klebsiella pneumoniae complex</taxon>
    </lineage>
</organism>
<reference evidence="1" key="1">
    <citation type="submission" date="2011-04" db="EMBL/GenBank/DDBJ databases">
        <authorList>
            <person name="Liu P."/>
            <person name="Ou H.-Y."/>
        </authorList>
    </citation>
    <scope>NUCLEOTIDE SEQUENCE</scope>
    <source>
        <strain evidence="1">HS04035</strain>
    </source>
</reference>
<dbReference type="InterPro" id="IPR016912">
    <property type="entry name" value="Phage_P2_GpU"/>
</dbReference>
<gene>
    <name evidence="1" type="ORF">tm_Kp35_3</name>
</gene>
<sequence>MIHDDGSGFVCVQLRTVPYQQLQYQRNWRHVTNNRVNRRPTTQFLGPDNDQLTLSGVLMPEVTGGRLSLLALELMAEQGKAWPLIEGGGTIYGMYVIENLSQTKTEFFASGEARKIEFSLGLKRVDESLSEMFGSLSDQLSSLQDSAAAAVGNIKTTVGGLLQ</sequence>
<dbReference type="Pfam" id="PF06995">
    <property type="entry name" value="Phage_P2_GpU"/>
    <property type="match status" value="1"/>
</dbReference>
<dbReference type="PIRSF" id="PIRSF029208">
    <property type="entry name" value="Phage_tail_GPU"/>
    <property type="match status" value="1"/>
</dbReference>
<protein>
    <submittedName>
        <fullName evidence="1">Phage tail protein</fullName>
    </submittedName>
</protein>
<dbReference type="AlphaFoldDB" id="G3FZ89"/>